<comment type="caution">
    <text evidence="3">The sequence shown here is derived from an EMBL/GenBank/DDBJ whole genome shotgun (WGS) entry which is preliminary data.</text>
</comment>
<keyword evidence="2" id="KW-0812">Transmembrane</keyword>
<keyword evidence="2" id="KW-1133">Transmembrane helix</keyword>
<dbReference type="Proteomes" id="UP001237737">
    <property type="component" value="Unassembled WGS sequence"/>
</dbReference>
<proteinExistence type="predicted"/>
<reference evidence="3 4" key="1">
    <citation type="submission" date="2023-07" db="EMBL/GenBank/DDBJ databases">
        <title>Sorghum-associated microbial communities from plants grown in Nebraska, USA.</title>
        <authorList>
            <person name="Schachtman D."/>
        </authorList>
    </citation>
    <scope>NUCLEOTIDE SEQUENCE [LARGE SCALE GENOMIC DNA]</scope>
    <source>
        <strain evidence="3 4">CC60</strain>
    </source>
</reference>
<feature type="transmembrane region" description="Helical" evidence="2">
    <location>
        <begin position="12"/>
        <end position="32"/>
    </location>
</feature>
<evidence type="ECO:0000256" key="1">
    <source>
        <dbReference type="SAM" id="MobiDB-lite"/>
    </source>
</evidence>
<feature type="compositionally biased region" description="Low complexity" evidence="1">
    <location>
        <begin position="206"/>
        <end position="219"/>
    </location>
</feature>
<keyword evidence="4" id="KW-1185">Reference proteome</keyword>
<organism evidence="3 4">
    <name type="scientific">Luteibacter jiangsuensis</name>
    <dbReference type="NCBI Taxonomy" id="637577"/>
    <lineage>
        <taxon>Bacteria</taxon>
        <taxon>Pseudomonadati</taxon>
        <taxon>Pseudomonadota</taxon>
        <taxon>Gammaproteobacteria</taxon>
        <taxon>Lysobacterales</taxon>
        <taxon>Rhodanobacteraceae</taxon>
        <taxon>Luteibacter</taxon>
    </lineage>
</organism>
<keyword evidence="2" id="KW-0472">Membrane</keyword>
<protein>
    <submittedName>
        <fullName evidence="3">General secretion pathway protein N</fullName>
    </submittedName>
</protein>
<sequence length="259" mass="27905">MNAAGQRKLTPVLTTATLALAAVFVSFVFGVGRGVHWDDPVAAEPLPAARPVEMPAPTPLARFAEVWQRPLFMADRKPVAVADTDDSSSNIGDLELTGIIMTPELRMALLRDRGKDSTVRVKEGAALADGHWTLLSLTPRSAVFDNGGEHRELTLKVAAPEPLTKNGQRPPGMPPGQPPQPPRAQPAPSGNGVHIEQQPSQGMTGPALPRPASSSSAREAPPRQDDDALQRARIEALKQAVQKRRMEQQQQRQQSVDSQ</sequence>
<evidence type="ECO:0000313" key="3">
    <source>
        <dbReference type="EMBL" id="MDQ0011049.1"/>
    </source>
</evidence>
<accession>A0ABT9T2M0</accession>
<dbReference type="RefSeq" id="WP_306851214.1">
    <property type="nucleotide sequence ID" value="NZ_JAUSSK010000004.1"/>
</dbReference>
<evidence type="ECO:0000256" key="2">
    <source>
        <dbReference type="SAM" id="Phobius"/>
    </source>
</evidence>
<feature type="compositionally biased region" description="Pro residues" evidence="1">
    <location>
        <begin position="171"/>
        <end position="185"/>
    </location>
</feature>
<gene>
    <name evidence="3" type="ORF">J2T07_003255</name>
</gene>
<feature type="compositionally biased region" description="Low complexity" evidence="1">
    <location>
        <begin position="248"/>
        <end position="259"/>
    </location>
</feature>
<feature type="region of interest" description="Disordered" evidence="1">
    <location>
        <begin position="158"/>
        <end position="259"/>
    </location>
</feature>
<evidence type="ECO:0000313" key="4">
    <source>
        <dbReference type="Proteomes" id="UP001237737"/>
    </source>
</evidence>
<name>A0ABT9T2M0_9GAMM</name>
<dbReference type="EMBL" id="JAUSSK010000004">
    <property type="protein sequence ID" value="MDQ0011049.1"/>
    <property type="molecule type" value="Genomic_DNA"/>
</dbReference>
<feature type="compositionally biased region" description="Basic and acidic residues" evidence="1">
    <location>
        <begin position="220"/>
        <end position="236"/>
    </location>
</feature>